<dbReference type="OrthoDB" id="1906820at2759"/>
<dbReference type="InterPro" id="IPR012337">
    <property type="entry name" value="RNaseH-like_sf"/>
</dbReference>
<dbReference type="InterPro" id="IPR053151">
    <property type="entry name" value="RNase_H-like"/>
</dbReference>
<dbReference type="Pfam" id="PF13456">
    <property type="entry name" value="RVT_3"/>
    <property type="match status" value="1"/>
</dbReference>
<accession>A0A200QHN8</accession>
<name>A0A200QHN8_MACCD</name>
<dbReference type="CDD" id="cd06222">
    <property type="entry name" value="RNase_H_like"/>
    <property type="match status" value="1"/>
</dbReference>
<organism evidence="2 3">
    <name type="scientific">Macleaya cordata</name>
    <name type="common">Five-seeded plume-poppy</name>
    <name type="synonym">Bocconia cordata</name>
    <dbReference type="NCBI Taxonomy" id="56857"/>
    <lineage>
        <taxon>Eukaryota</taxon>
        <taxon>Viridiplantae</taxon>
        <taxon>Streptophyta</taxon>
        <taxon>Embryophyta</taxon>
        <taxon>Tracheophyta</taxon>
        <taxon>Spermatophyta</taxon>
        <taxon>Magnoliopsida</taxon>
        <taxon>Ranunculales</taxon>
        <taxon>Papaveraceae</taxon>
        <taxon>Papaveroideae</taxon>
        <taxon>Macleaya</taxon>
    </lineage>
</organism>
<evidence type="ECO:0000313" key="2">
    <source>
        <dbReference type="EMBL" id="OVA09939.1"/>
    </source>
</evidence>
<reference evidence="2 3" key="1">
    <citation type="journal article" date="2017" name="Mol. Plant">
        <title>The Genome of Medicinal Plant Macleaya cordata Provides New Insights into Benzylisoquinoline Alkaloids Metabolism.</title>
        <authorList>
            <person name="Liu X."/>
            <person name="Liu Y."/>
            <person name="Huang P."/>
            <person name="Ma Y."/>
            <person name="Qing Z."/>
            <person name="Tang Q."/>
            <person name="Cao H."/>
            <person name="Cheng P."/>
            <person name="Zheng Y."/>
            <person name="Yuan Z."/>
            <person name="Zhou Y."/>
            <person name="Liu J."/>
            <person name="Tang Z."/>
            <person name="Zhuo Y."/>
            <person name="Zhang Y."/>
            <person name="Yu L."/>
            <person name="Huang J."/>
            <person name="Yang P."/>
            <person name="Peng Q."/>
            <person name="Zhang J."/>
            <person name="Jiang W."/>
            <person name="Zhang Z."/>
            <person name="Lin K."/>
            <person name="Ro D.K."/>
            <person name="Chen X."/>
            <person name="Xiong X."/>
            <person name="Shang Y."/>
            <person name="Huang S."/>
            <person name="Zeng J."/>
        </authorList>
    </citation>
    <scope>NUCLEOTIDE SEQUENCE [LARGE SCALE GENOMIC DNA]</scope>
    <source>
        <strain evidence="3">cv. BLH2017</strain>
        <tissue evidence="2">Root</tissue>
    </source>
</reference>
<dbReference type="GO" id="GO:0003676">
    <property type="term" value="F:nucleic acid binding"/>
    <property type="evidence" value="ECO:0007669"/>
    <property type="project" value="InterPro"/>
</dbReference>
<comment type="caution">
    <text evidence="2">The sequence shown here is derived from an EMBL/GenBank/DDBJ whole genome shotgun (WGS) entry which is preliminary data.</text>
</comment>
<dbReference type="EMBL" id="MVGT01002043">
    <property type="protein sequence ID" value="OVA09939.1"/>
    <property type="molecule type" value="Genomic_DNA"/>
</dbReference>
<keyword evidence="3" id="KW-1185">Reference proteome</keyword>
<dbReference type="Proteomes" id="UP000195402">
    <property type="component" value="Unassembled WGS sequence"/>
</dbReference>
<sequence>MLATALYANTVSAEEAEIRAIWAANRRAIDLKIPKLMVESDAEVVITQLQRKVYEGPWNTDALLKDIGNWCSCFEGISFCFVSRNYNGVAHDLAQWGKNSCMDMFWSTSPVWLIPSLERDRLLI</sequence>
<dbReference type="PANTHER" id="PTHR47723:SF19">
    <property type="entry name" value="POLYNUCLEOTIDYL TRANSFERASE, RIBONUCLEASE H-LIKE SUPERFAMILY PROTEIN"/>
    <property type="match status" value="1"/>
</dbReference>
<dbReference type="SUPFAM" id="SSF53098">
    <property type="entry name" value="Ribonuclease H-like"/>
    <property type="match status" value="1"/>
</dbReference>
<protein>
    <recommendedName>
        <fullName evidence="1">RNase H type-1 domain-containing protein</fullName>
    </recommendedName>
</protein>
<dbReference type="Gene3D" id="3.30.420.10">
    <property type="entry name" value="Ribonuclease H-like superfamily/Ribonuclease H"/>
    <property type="match status" value="1"/>
</dbReference>
<dbReference type="InterPro" id="IPR044730">
    <property type="entry name" value="RNase_H-like_dom_plant"/>
</dbReference>
<dbReference type="InterPro" id="IPR036397">
    <property type="entry name" value="RNaseH_sf"/>
</dbReference>
<dbReference type="InParanoid" id="A0A200QHN8"/>
<feature type="domain" description="RNase H type-1" evidence="1">
    <location>
        <begin position="8"/>
        <end position="96"/>
    </location>
</feature>
<evidence type="ECO:0000313" key="3">
    <source>
        <dbReference type="Proteomes" id="UP000195402"/>
    </source>
</evidence>
<dbReference type="GO" id="GO:0004523">
    <property type="term" value="F:RNA-DNA hybrid ribonuclease activity"/>
    <property type="evidence" value="ECO:0007669"/>
    <property type="project" value="InterPro"/>
</dbReference>
<dbReference type="InterPro" id="IPR002156">
    <property type="entry name" value="RNaseH_domain"/>
</dbReference>
<evidence type="ECO:0000259" key="1">
    <source>
        <dbReference type="Pfam" id="PF13456"/>
    </source>
</evidence>
<proteinExistence type="predicted"/>
<dbReference type="PANTHER" id="PTHR47723">
    <property type="entry name" value="OS05G0353850 PROTEIN"/>
    <property type="match status" value="1"/>
</dbReference>
<dbReference type="AlphaFoldDB" id="A0A200QHN8"/>
<gene>
    <name evidence="2" type="ORF">BVC80_1751g98</name>
</gene>